<dbReference type="AlphaFoldDB" id="A0A444XG09"/>
<dbReference type="GO" id="GO:0005667">
    <property type="term" value="C:transcription regulator complex"/>
    <property type="evidence" value="ECO:0007669"/>
    <property type="project" value="TreeGrafter"/>
</dbReference>
<dbReference type="InterPro" id="IPR013178">
    <property type="entry name" value="Histone_AcTrfase_Rtt109/CBP"/>
</dbReference>
<dbReference type="SUPFAM" id="SSF57933">
    <property type="entry name" value="TAZ domain"/>
    <property type="match status" value="1"/>
</dbReference>
<dbReference type="Gramene" id="arahy.Tifrunner.gnm2.ann2.Ah19g124700.1">
    <property type="protein sequence ID" value="arahy.Tifrunner.gnm2.ann2.Ah19g124700.1-CDS"/>
    <property type="gene ID" value="arahy.Tifrunner.gnm2.ann2.Ah19g124700"/>
</dbReference>
<keyword evidence="9" id="KW-0804">Transcription</keyword>
<evidence type="ECO:0000256" key="8">
    <source>
        <dbReference type="ARBA" id="ARBA00023015"/>
    </source>
</evidence>
<sequence length="148" mass="16804">MANLHLQDNGDTLTIETRREIALIQHASYCQTLSCTFPKCLRVRKLIRHKEDCMIGIDEGDCSECMEIWDLLKLHAKYCNTPDPECEVHCCRAMKAEIAKAKRQSNLNRRAEVMGFVLEAVVAASNSNVHDVHLNLSALETCINEYII</sequence>
<dbReference type="Gene3D" id="1.20.1020.10">
    <property type="entry name" value="TAZ domain"/>
    <property type="match status" value="1"/>
</dbReference>
<evidence type="ECO:0000313" key="15">
    <source>
        <dbReference type="Proteomes" id="UP000289738"/>
    </source>
</evidence>
<dbReference type="OrthoDB" id="899at2759"/>
<evidence type="ECO:0000313" key="14">
    <source>
        <dbReference type="EMBL" id="RYQ88383.1"/>
    </source>
</evidence>
<dbReference type="InterPro" id="IPR000197">
    <property type="entry name" value="Znf_TAZ"/>
</dbReference>
<dbReference type="SMART" id="SM00551">
    <property type="entry name" value="ZnF_TAZ"/>
    <property type="match status" value="1"/>
</dbReference>
<dbReference type="GO" id="GO:0045944">
    <property type="term" value="P:positive regulation of transcription by RNA polymerase II"/>
    <property type="evidence" value="ECO:0007669"/>
    <property type="project" value="TreeGrafter"/>
</dbReference>
<keyword evidence="6" id="KW-0862">Zinc</keyword>
<dbReference type="SMR" id="A0A444XG09"/>
<keyword evidence="5" id="KW-0863">Zinc-finger</keyword>
<dbReference type="Proteomes" id="UP000289738">
    <property type="component" value="Chromosome B09"/>
</dbReference>
<dbReference type="Pfam" id="PF02135">
    <property type="entry name" value="zf-TAZ"/>
    <property type="match status" value="1"/>
</dbReference>
<comment type="catalytic activity">
    <reaction evidence="11">
        <text>L-lysyl-[protein] + acetyl-CoA = N(6)-acetyl-L-lysyl-[protein] + CoA + H(+)</text>
        <dbReference type="Rhea" id="RHEA:45948"/>
        <dbReference type="Rhea" id="RHEA-COMP:9752"/>
        <dbReference type="Rhea" id="RHEA-COMP:10731"/>
        <dbReference type="ChEBI" id="CHEBI:15378"/>
        <dbReference type="ChEBI" id="CHEBI:29969"/>
        <dbReference type="ChEBI" id="CHEBI:57287"/>
        <dbReference type="ChEBI" id="CHEBI:57288"/>
        <dbReference type="ChEBI" id="CHEBI:61930"/>
        <dbReference type="EC" id="2.3.1.48"/>
    </reaction>
</comment>
<evidence type="ECO:0000256" key="3">
    <source>
        <dbReference type="ARBA" id="ARBA00022679"/>
    </source>
</evidence>
<evidence type="ECO:0000256" key="2">
    <source>
        <dbReference type="ARBA" id="ARBA00013184"/>
    </source>
</evidence>
<dbReference type="GO" id="GO:0003713">
    <property type="term" value="F:transcription coactivator activity"/>
    <property type="evidence" value="ECO:0007669"/>
    <property type="project" value="TreeGrafter"/>
</dbReference>
<protein>
    <recommendedName>
        <fullName evidence="2">histone acetyltransferase</fullName>
        <ecNumber evidence="2">2.3.1.48</ecNumber>
    </recommendedName>
</protein>
<dbReference type="Proteomes" id="UP000464620">
    <property type="component" value="Chromosome B09"/>
</dbReference>
<dbReference type="InterPro" id="IPR035898">
    <property type="entry name" value="TAZ_dom_sf"/>
</dbReference>
<evidence type="ECO:0000256" key="6">
    <source>
        <dbReference type="ARBA" id="ARBA00022833"/>
    </source>
</evidence>
<evidence type="ECO:0000313" key="16">
    <source>
        <dbReference type="Proteomes" id="UP000464620"/>
    </source>
</evidence>
<evidence type="ECO:0000256" key="1">
    <source>
        <dbReference type="ARBA" id="ARBA00004123"/>
    </source>
</evidence>
<evidence type="ECO:0000256" key="5">
    <source>
        <dbReference type="ARBA" id="ARBA00022771"/>
    </source>
</evidence>
<dbReference type="EC" id="2.3.1.48" evidence="2"/>
<evidence type="ECO:0000256" key="7">
    <source>
        <dbReference type="ARBA" id="ARBA00022853"/>
    </source>
</evidence>
<gene>
    <name evidence="14" type="ORF">Ahy_B09g095601</name>
    <name evidence="13" type="ORF">DS421_19g645310</name>
</gene>
<keyword evidence="8" id="KW-0805">Transcription regulation</keyword>
<dbReference type="PANTHER" id="PTHR13808">
    <property type="entry name" value="CBP/P300-RELATED"/>
    <property type="match status" value="1"/>
</dbReference>
<dbReference type="STRING" id="3818.A0A444XG09"/>
<dbReference type="GO" id="GO:0005634">
    <property type="term" value="C:nucleus"/>
    <property type="evidence" value="ECO:0007669"/>
    <property type="project" value="UniProtKB-SubCell"/>
</dbReference>
<keyword evidence="15" id="KW-1185">Reference proteome</keyword>
<dbReference type="GO" id="GO:0004402">
    <property type="term" value="F:histone acetyltransferase activity"/>
    <property type="evidence" value="ECO:0007669"/>
    <property type="project" value="InterPro"/>
</dbReference>
<organism evidence="14 15">
    <name type="scientific">Arachis hypogaea</name>
    <name type="common">Peanut</name>
    <dbReference type="NCBI Taxonomy" id="3818"/>
    <lineage>
        <taxon>Eukaryota</taxon>
        <taxon>Viridiplantae</taxon>
        <taxon>Streptophyta</taxon>
        <taxon>Embryophyta</taxon>
        <taxon>Tracheophyta</taxon>
        <taxon>Spermatophyta</taxon>
        <taxon>Magnoliopsida</taxon>
        <taxon>eudicotyledons</taxon>
        <taxon>Gunneridae</taxon>
        <taxon>Pentapetalae</taxon>
        <taxon>rosids</taxon>
        <taxon>fabids</taxon>
        <taxon>Fabales</taxon>
        <taxon>Fabaceae</taxon>
        <taxon>Papilionoideae</taxon>
        <taxon>50 kb inversion clade</taxon>
        <taxon>dalbergioids sensu lato</taxon>
        <taxon>Dalbergieae</taxon>
        <taxon>Pterocarpus clade</taxon>
        <taxon>Arachis</taxon>
    </lineage>
</organism>
<keyword evidence="3 13" id="KW-0808">Transferase</keyword>
<evidence type="ECO:0000256" key="9">
    <source>
        <dbReference type="ARBA" id="ARBA00023163"/>
    </source>
</evidence>
<evidence type="ECO:0000256" key="10">
    <source>
        <dbReference type="ARBA" id="ARBA00023242"/>
    </source>
</evidence>
<dbReference type="GO" id="GO:0008270">
    <property type="term" value="F:zinc ion binding"/>
    <property type="evidence" value="ECO:0007669"/>
    <property type="project" value="UniProtKB-KW"/>
</dbReference>
<feature type="domain" description="TAZ-type" evidence="12">
    <location>
        <begin position="8"/>
        <end position="94"/>
    </location>
</feature>
<dbReference type="GO" id="GO:0000123">
    <property type="term" value="C:histone acetyltransferase complex"/>
    <property type="evidence" value="ECO:0007669"/>
    <property type="project" value="TreeGrafter"/>
</dbReference>
<keyword evidence="10" id="KW-0539">Nucleus</keyword>
<keyword evidence="7" id="KW-0156">Chromatin regulator</keyword>
<evidence type="ECO:0000256" key="11">
    <source>
        <dbReference type="ARBA" id="ARBA00048017"/>
    </source>
</evidence>
<accession>A0A444XG09</accession>
<reference evidence="14 15" key="1">
    <citation type="submission" date="2019-01" db="EMBL/GenBank/DDBJ databases">
        <title>Sequencing of cultivated peanut Arachis hypogaea provides insights into genome evolution and oil improvement.</title>
        <authorList>
            <person name="Chen X."/>
        </authorList>
    </citation>
    <scope>NUCLEOTIDE SEQUENCE [LARGE SCALE GENOMIC DNA]</scope>
    <source>
        <strain evidence="15">cv. Fuhuasheng</strain>
        <strain evidence="14">GDAAS-fuhuasheng2018</strain>
        <tissue evidence="14">Leaves</tissue>
    </source>
</reference>
<dbReference type="EMBL" id="CP031001">
    <property type="protein sequence ID" value="QHN76599.1"/>
    <property type="molecule type" value="Genomic_DNA"/>
</dbReference>
<proteinExistence type="predicted"/>
<comment type="subcellular location">
    <subcellularLocation>
        <location evidence="1">Nucleus</location>
    </subcellularLocation>
</comment>
<evidence type="ECO:0000256" key="4">
    <source>
        <dbReference type="ARBA" id="ARBA00022723"/>
    </source>
</evidence>
<dbReference type="EMBL" id="SDMP01000019">
    <property type="protein sequence ID" value="RYQ88383.1"/>
    <property type="molecule type" value="Genomic_DNA"/>
</dbReference>
<name>A0A444XG09_ARAHY</name>
<evidence type="ECO:0000259" key="12">
    <source>
        <dbReference type="PROSITE" id="PS50134"/>
    </source>
</evidence>
<keyword evidence="4" id="KW-0479">Metal-binding</keyword>
<evidence type="ECO:0000313" key="13">
    <source>
        <dbReference type="EMBL" id="QHN76598.1"/>
    </source>
</evidence>
<reference evidence="13 16" key="2">
    <citation type="submission" date="2020-01" db="EMBL/GenBank/DDBJ databases">
        <title>Genome sequence of Arachis hypogaea, cultivar Shitouqi.</title>
        <authorList>
            <person name="Zhuang W."/>
            <person name="Chen H."/>
            <person name="Varshney R."/>
            <person name="Wang D."/>
            <person name="Ming R."/>
        </authorList>
    </citation>
    <scope>NUCLEOTIDE SEQUENCE [LARGE SCALE GENOMIC DNA]</scope>
    <source>
        <tissue evidence="13">Young leaf</tissue>
    </source>
</reference>
<dbReference type="PANTHER" id="PTHR13808:SF1">
    <property type="entry name" value="HISTONE ACETYLTRANSFERASE"/>
    <property type="match status" value="1"/>
</dbReference>
<dbReference type="PROSITE" id="PS50134">
    <property type="entry name" value="ZF_TAZ"/>
    <property type="match status" value="1"/>
</dbReference>
<dbReference type="GO" id="GO:0031490">
    <property type="term" value="F:chromatin DNA binding"/>
    <property type="evidence" value="ECO:0007669"/>
    <property type="project" value="TreeGrafter"/>
</dbReference>
<dbReference type="EMBL" id="CP031001">
    <property type="protein sequence ID" value="QHN76598.1"/>
    <property type="molecule type" value="Genomic_DNA"/>
</dbReference>